<evidence type="ECO:0000313" key="3">
    <source>
        <dbReference type="Proteomes" id="UP000019151"/>
    </source>
</evidence>
<feature type="domain" description="Bacterial repeat" evidence="1">
    <location>
        <begin position="222"/>
        <end position="270"/>
    </location>
</feature>
<protein>
    <recommendedName>
        <fullName evidence="1">Bacterial repeat domain-containing protein</fullName>
    </recommendedName>
</protein>
<keyword evidence="3" id="KW-1185">Reference proteome</keyword>
<dbReference type="Proteomes" id="UP000019151">
    <property type="component" value="Chromosome"/>
</dbReference>
<proteinExistence type="predicted"/>
<dbReference type="Pfam" id="PF18998">
    <property type="entry name" value="Flg_new_2"/>
    <property type="match status" value="2"/>
</dbReference>
<name>W0RI84_9BACT</name>
<accession>W0RI84</accession>
<feature type="domain" description="Bacterial repeat" evidence="1">
    <location>
        <begin position="13"/>
        <end position="57"/>
    </location>
</feature>
<gene>
    <name evidence="2" type="ORF">J421_1581</name>
</gene>
<dbReference type="KEGG" id="gba:J421_1581"/>
<dbReference type="InParanoid" id="W0RI84"/>
<dbReference type="STRING" id="861299.J421_1581"/>
<dbReference type="AlphaFoldDB" id="W0RI84"/>
<sequence>MSSQPIGIACRVERGVLTGACSARFDADVAVTLHAAADSLSEFAGWQGACAGTSDCALGASRMDSVTAVLRGPRIAVVATELTTVLWGQGGHGSGTVTIAPGDVRCAIVDNAIAGPCETETFPGEPVTVVVEHAPDEAGVVASTNGRAWGQLCTFSTGTPLFLQFICSGALTQSRAELKVALYRTILNASLAASTSTGRGWVRSDVGGIACRVAPEGLSGTCGADIAPGTAVTLTYEPDPGTVFLNWGGDCGTTLRVPVCRLTMDRSRRSFTVQTTGH</sequence>
<dbReference type="HOGENOM" id="CLU_1000247_0_0_0"/>
<evidence type="ECO:0000259" key="1">
    <source>
        <dbReference type="Pfam" id="PF18998"/>
    </source>
</evidence>
<evidence type="ECO:0000313" key="2">
    <source>
        <dbReference type="EMBL" id="AHG89118.1"/>
    </source>
</evidence>
<reference evidence="2 3" key="1">
    <citation type="journal article" date="2014" name="Genome Announc.">
        <title>Genome Sequence and Methylome of Soil Bacterium Gemmatirosa kalamazoonensis KBS708T, a Member of the Rarely Cultivated Gemmatimonadetes Phylum.</title>
        <authorList>
            <person name="Debruyn J.M."/>
            <person name="Radosevich M."/>
            <person name="Wommack K.E."/>
            <person name="Polson S.W."/>
            <person name="Hauser L.J."/>
            <person name="Fawaz M.N."/>
            <person name="Korlach J."/>
            <person name="Tsai Y.C."/>
        </authorList>
    </citation>
    <scope>NUCLEOTIDE SEQUENCE [LARGE SCALE GENOMIC DNA]</scope>
    <source>
        <strain evidence="2 3">KBS708</strain>
    </source>
</reference>
<dbReference type="InterPro" id="IPR044060">
    <property type="entry name" value="Bacterial_rp_domain"/>
</dbReference>
<organism evidence="2 3">
    <name type="scientific">Gemmatirosa kalamazoonensis</name>
    <dbReference type="NCBI Taxonomy" id="861299"/>
    <lineage>
        <taxon>Bacteria</taxon>
        <taxon>Pseudomonadati</taxon>
        <taxon>Gemmatimonadota</taxon>
        <taxon>Gemmatimonadia</taxon>
        <taxon>Gemmatimonadales</taxon>
        <taxon>Gemmatimonadaceae</taxon>
        <taxon>Gemmatirosa</taxon>
    </lineage>
</organism>
<dbReference type="EMBL" id="CP007128">
    <property type="protein sequence ID" value="AHG89118.1"/>
    <property type="molecule type" value="Genomic_DNA"/>
</dbReference>